<comment type="caution">
    <text evidence="1">The sequence shown here is derived from an EMBL/GenBank/DDBJ whole genome shotgun (WGS) entry which is preliminary data.</text>
</comment>
<dbReference type="Proteomes" id="UP001642540">
    <property type="component" value="Unassembled WGS sequence"/>
</dbReference>
<name>A0ABP1R1T4_9HEXA</name>
<dbReference type="EMBL" id="CAXLJM020000054">
    <property type="protein sequence ID" value="CAL8117269.1"/>
    <property type="molecule type" value="Genomic_DNA"/>
</dbReference>
<evidence type="ECO:0000313" key="2">
    <source>
        <dbReference type="Proteomes" id="UP001642540"/>
    </source>
</evidence>
<sequence>MEAALRTAFSSSCGCAATPSHNIIGIREDQINLTRLEASIIPKDEPVWEVILAKQRNIQELNPSNEFESKESLSFSLILPAVYNNKESLRSICLQIDTKESCDIDMEIFGNFLSLRELVIQAWPLPNNGQAYSDPSNIPNCSIALSEQLEELSVTGKDIINLLNKIPNEHLDTVRICPEYAVERKTMKTG</sequence>
<proteinExistence type="predicted"/>
<organism evidence="1 2">
    <name type="scientific">Orchesella dallaii</name>
    <dbReference type="NCBI Taxonomy" id="48710"/>
    <lineage>
        <taxon>Eukaryota</taxon>
        <taxon>Metazoa</taxon>
        <taxon>Ecdysozoa</taxon>
        <taxon>Arthropoda</taxon>
        <taxon>Hexapoda</taxon>
        <taxon>Collembola</taxon>
        <taxon>Entomobryomorpha</taxon>
        <taxon>Entomobryoidea</taxon>
        <taxon>Orchesellidae</taxon>
        <taxon>Orchesellinae</taxon>
        <taxon>Orchesella</taxon>
    </lineage>
</organism>
<gene>
    <name evidence="1" type="ORF">ODALV1_LOCUS17609</name>
</gene>
<evidence type="ECO:0000313" key="1">
    <source>
        <dbReference type="EMBL" id="CAL8117269.1"/>
    </source>
</evidence>
<protein>
    <submittedName>
        <fullName evidence="1">Uncharacterized protein</fullName>
    </submittedName>
</protein>
<accession>A0ABP1R1T4</accession>
<keyword evidence="2" id="KW-1185">Reference proteome</keyword>
<reference evidence="1 2" key="1">
    <citation type="submission" date="2024-08" db="EMBL/GenBank/DDBJ databases">
        <authorList>
            <person name="Cucini C."/>
            <person name="Frati F."/>
        </authorList>
    </citation>
    <scope>NUCLEOTIDE SEQUENCE [LARGE SCALE GENOMIC DNA]</scope>
</reference>